<dbReference type="InterPro" id="IPR013324">
    <property type="entry name" value="RNA_pol_sigma_r3/r4-like"/>
</dbReference>
<evidence type="ECO:0000259" key="1">
    <source>
        <dbReference type="Pfam" id="PF00196"/>
    </source>
</evidence>
<accession>K0JFC2</accession>
<dbReference type="KEGG" id="bpw:WESB_0728"/>
<reference evidence="2 3" key="1">
    <citation type="journal article" date="2012" name="BMC Genomics">
        <title>Comparative genomics of Brachyspira pilosicoli strains: genome rearrangements, reductions and correlation of genetic compliment with phenotypic diversity.</title>
        <authorList>
            <person name="Mappley L.J."/>
            <person name="Black M.L."/>
            <person name="Abuoun M."/>
            <person name="Darby A.C."/>
            <person name="Woodward M.J."/>
            <person name="Parkhill J."/>
            <person name="Turner A.K."/>
            <person name="Bellgard M.I."/>
            <person name="La T."/>
            <person name="Phillips N.D."/>
            <person name="La Ragione R.M."/>
            <person name="Hampson D.J."/>
        </authorList>
    </citation>
    <scope>NUCLEOTIDE SEQUENCE [LARGE SCALE GENOMIC DNA]</scope>
    <source>
        <strain evidence="2">WesB</strain>
    </source>
</reference>
<organism evidence="2 3">
    <name type="scientific">Brachyspira pilosicoli WesB</name>
    <dbReference type="NCBI Taxonomy" id="1161918"/>
    <lineage>
        <taxon>Bacteria</taxon>
        <taxon>Pseudomonadati</taxon>
        <taxon>Spirochaetota</taxon>
        <taxon>Spirochaetia</taxon>
        <taxon>Brachyspirales</taxon>
        <taxon>Brachyspiraceae</taxon>
        <taxon>Brachyspira</taxon>
    </lineage>
</organism>
<dbReference type="EMBL" id="HE793032">
    <property type="protein sequence ID" value="CCG56198.1"/>
    <property type="molecule type" value="Genomic_DNA"/>
</dbReference>
<dbReference type="Pfam" id="PF00196">
    <property type="entry name" value="GerE"/>
    <property type="match status" value="1"/>
</dbReference>
<protein>
    <submittedName>
        <fullName evidence="2">Response regulator receiver protein</fullName>
    </submittedName>
</protein>
<evidence type="ECO:0000313" key="3">
    <source>
        <dbReference type="Proteomes" id="UP000003759"/>
    </source>
</evidence>
<dbReference type="Proteomes" id="UP000003759">
    <property type="component" value="Chromosome"/>
</dbReference>
<dbReference type="HOGENOM" id="CLU_159161_0_0_12"/>
<name>K0JFC2_BRAPL</name>
<sequence length="130" mass="15306">MKKEINTCNLCKKRDKCKKLCSDMIEKLKNKKNNNDMYSDTTVNVYNRFDLSNIVYIYGLSKIEERDTKRVMIAILKKEQKEILHLLSKGYTQKDIAKKLKVSQSNISQKLEAIKRELKDSLVKIMPYIL</sequence>
<dbReference type="Gene3D" id="1.10.10.10">
    <property type="entry name" value="Winged helix-like DNA-binding domain superfamily/Winged helix DNA-binding domain"/>
    <property type="match status" value="1"/>
</dbReference>
<gene>
    <name evidence="2" type="ORF">WESB_0728</name>
</gene>
<dbReference type="SUPFAM" id="SSF88659">
    <property type="entry name" value="Sigma3 and sigma4 domains of RNA polymerase sigma factors"/>
    <property type="match status" value="1"/>
</dbReference>
<feature type="domain" description="HTH luxR-type" evidence="1">
    <location>
        <begin position="76"/>
        <end position="118"/>
    </location>
</feature>
<dbReference type="GO" id="GO:0006355">
    <property type="term" value="P:regulation of DNA-templated transcription"/>
    <property type="evidence" value="ECO:0007669"/>
    <property type="project" value="InterPro"/>
</dbReference>
<dbReference type="InterPro" id="IPR036388">
    <property type="entry name" value="WH-like_DNA-bd_sf"/>
</dbReference>
<dbReference type="RefSeq" id="WP_014932619.1">
    <property type="nucleotide sequence ID" value="NC_018604.1"/>
</dbReference>
<evidence type="ECO:0000313" key="2">
    <source>
        <dbReference type="EMBL" id="CCG56198.1"/>
    </source>
</evidence>
<dbReference type="PATRIC" id="fig|1161918.5.peg.2606"/>
<proteinExistence type="predicted"/>
<dbReference type="OrthoDB" id="308003at2"/>
<dbReference type="AlphaFoldDB" id="K0JFC2"/>
<dbReference type="InterPro" id="IPR000792">
    <property type="entry name" value="Tscrpt_reg_LuxR_C"/>
</dbReference>